<gene>
    <name evidence="3" type="ORF">KCG53_06955</name>
    <name evidence="2" type="ORF">KCG56_00790</name>
</gene>
<protein>
    <recommendedName>
        <fullName evidence="5">Cupin domain-containing protein</fullName>
    </recommendedName>
</protein>
<accession>A0A4D7WCJ4</accession>
<dbReference type="EMBL" id="CP073118">
    <property type="protein sequence ID" value="UTG75083.1"/>
    <property type="molecule type" value="Genomic_DNA"/>
</dbReference>
<sequence length="115" mass="12077">MKVSNISAVLLSALFSVAVSAAPLGEVSSENGKIFSGENYMVVKKDMKKGEQIKPHDHPGFKTLIFAVGKGSFDVTLNQTEKHTVGAGSVLRFGGDAVIEAVATEDADVAITLIK</sequence>
<dbReference type="SUPFAM" id="SSF51182">
    <property type="entry name" value="RmlC-like cupins"/>
    <property type="match status" value="1"/>
</dbReference>
<dbReference type="Gene3D" id="2.60.120.10">
    <property type="entry name" value="Jelly Rolls"/>
    <property type="match status" value="1"/>
</dbReference>
<dbReference type="GeneID" id="49949024"/>
<evidence type="ECO:0008006" key="5">
    <source>
        <dbReference type="Google" id="ProtNLM"/>
    </source>
</evidence>
<dbReference type="AlphaFoldDB" id="A0A4D7WCJ4"/>
<organism evidence="3 4">
    <name type="scientific">Neisseria subflava</name>
    <dbReference type="NCBI Taxonomy" id="28449"/>
    <lineage>
        <taxon>Bacteria</taxon>
        <taxon>Pseudomonadati</taxon>
        <taxon>Pseudomonadota</taxon>
        <taxon>Betaproteobacteria</taxon>
        <taxon>Neisseriales</taxon>
        <taxon>Neisseriaceae</taxon>
        <taxon>Neisseria</taxon>
    </lineage>
</organism>
<evidence type="ECO:0000256" key="1">
    <source>
        <dbReference type="SAM" id="SignalP"/>
    </source>
</evidence>
<proteinExistence type="predicted"/>
<dbReference type="Proteomes" id="UP001057305">
    <property type="component" value="Chromosome"/>
</dbReference>
<evidence type="ECO:0000313" key="4">
    <source>
        <dbReference type="Proteomes" id="UP001057336"/>
    </source>
</evidence>
<dbReference type="InterPro" id="IPR011051">
    <property type="entry name" value="RmlC_Cupin_sf"/>
</dbReference>
<feature type="signal peptide" evidence="1">
    <location>
        <begin position="1"/>
        <end position="21"/>
    </location>
</feature>
<name>A0A4D7WCJ4_NEISU</name>
<evidence type="ECO:0000313" key="2">
    <source>
        <dbReference type="EMBL" id="UTG72065.1"/>
    </source>
</evidence>
<dbReference type="Proteomes" id="UP001057336">
    <property type="component" value="Chromosome"/>
</dbReference>
<dbReference type="RefSeq" id="WP_003686176.1">
    <property type="nucleotide sequence ID" value="NZ_CAUJPU010000006.1"/>
</dbReference>
<feature type="chain" id="PRO_5042718139" description="Cupin domain-containing protein" evidence="1">
    <location>
        <begin position="22"/>
        <end position="115"/>
    </location>
</feature>
<reference evidence="3" key="1">
    <citation type="submission" date="2021-04" db="EMBL/GenBank/DDBJ databases">
        <title>Characterizing Neisseria spp. as novel respiratory pathobionts in bronchiectasis.</title>
        <authorList>
            <person name="Li L."/>
            <person name="Mac Aogain M."/>
            <person name="Xu T."/>
            <person name="Jaggi T.K."/>
            <person name="Chan L.Y."/>
            <person name="Keir H.R."/>
            <person name="Dicker A.J."/>
            <person name="Qu J."/>
            <person name="Liu Y."/>
            <person name="Chen H.S."/>
            <person name="Koh M.S."/>
            <person name="Ong T.H."/>
            <person name="Lim A.Y.H."/>
            <person name="Abisheganaden J."/>
            <person name="Low T.B."/>
            <person name="Oliver B.G."/>
            <person name="Tan N.S."/>
            <person name="Fang M."/>
            <person name="Chalmers J.D."/>
            <person name="Chotirmall S.H."/>
        </authorList>
    </citation>
    <scope>NUCLEOTIDE SEQUENCE</scope>
    <source>
        <strain evidence="3">CG0073</strain>
        <strain evidence="2">TT0073</strain>
    </source>
</reference>
<evidence type="ECO:0000313" key="3">
    <source>
        <dbReference type="EMBL" id="UTG75083.1"/>
    </source>
</evidence>
<dbReference type="EMBL" id="CP073116">
    <property type="protein sequence ID" value="UTG72065.1"/>
    <property type="molecule type" value="Genomic_DNA"/>
</dbReference>
<keyword evidence="1" id="KW-0732">Signal</keyword>
<dbReference type="InterPro" id="IPR014710">
    <property type="entry name" value="RmlC-like_jellyroll"/>
</dbReference>